<dbReference type="Proteomes" id="UP000305778">
    <property type="component" value="Unassembled WGS sequence"/>
</dbReference>
<feature type="region of interest" description="Disordered" evidence="1">
    <location>
        <begin position="1674"/>
        <end position="1736"/>
    </location>
</feature>
<organism evidence="2 3">
    <name type="scientific">Actinacidiphila oryziradicis</name>
    <dbReference type="NCBI Taxonomy" id="2571141"/>
    <lineage>
        <taxon>Bacteria</taxon>
        <taxon>Bacillati</taxon>
        <taxon>Actinomycetota</taxon>
        <taxon>Actinomycetes</taxon>
        <taxon>Kitasatosporales</taxon>
        <taxon>Streptomycetaceae</taxon>
        <taxon>Actinacidiphila</taxon>
    </lineage>
</organism>
<feature type="compositionally biased region" description="Polar residues" evidence="1">
    <location>
        <begin position="526"/>
        <end position="540"/>
    </location>
</feature>
<keyword evidence="3" id="KW-1185">Reference proteome</keyword>
<feature type="compositionally biased region" description="Polar residues" evidence="1">
    <location>
        <begin position="1682"/>
        <end position="1693"/>
    </location>
</feature>
<feature type="compositionally biased region" description="Basic and acidic residues" evidence="1">
    <location>
        <begin position="25"/>
        <end position="35"/>
    </location>
</feature>
<feature type="region of interest" description="Disordered" evidence="1">
    <location>
        <begin position="1796"/>
        <end position="1817"/>
    </location>
</feature>
<evidence type="ECO:0000256" key="1">
    <source>
        <dbReference type="SAM" id="MobiDB-lite"/>
    </source>
</evidence>
<evidence type="ECO:0000313" key="3">
    <source>
        <dbReference type="Proteomes" id="UP000305778"/>
    </source>
</evidence>
<feature type="region of interest" description="Disordered" evidence="1">
    <location>
        <begin position="63"/>
        <end position="93"/>
    </location>
</feature>
<dbReference type="EMBL" id="SUMC01000007">
    <property type="protein sequence ID" value="TKA11591.1"/>
    <property type="molecule type" value="Genomic_DNA"/>
</dbReference>
<feature type="region of interest" description="Disordered" evidence="1">
    <location>
        <begin position="121"/>
        <end position="167"/>
    </location>
</feature>
<proteinExistence type="predicted"/>
<sequence length="1817" mass="190296">MVRTPRQESGESSKAAGDGPALGRLRAERTVDKDGSAPAAASLAATSATALNPQALLALQRSAGNAAATRAMRRGPSAGRAVGPGPAPVQRAPGSALDTVFEEADRTADQAADPDAIEQIDAYGNPIRASRPGGAGRTGRRARPAAPPGRPRRGPSATEAGVGPPPHVPLGLPPYLRELRSAGLSTVSKLTKHEFVYNRLCERIGRSDGTVAEIRDELAGRPETFYGGGRAFAVQGPNGWYDVTVSIGRGRGDTPMSFPGAGAPETAAMAPAAAAVAEGAKTKVDHLRSSAGSVTHDSSSSRGFGASASGTFLAPTPAPAVWAGVTLAAGGGIHSSTDTHTTKTTAEPRVLRSAGGTVEVPRKVRYNVRVKHHGTAGAAEAFSGSGTLTMRVPHEHLVPATAARTPDHGEKLHPQVAREVRLATSMAPLAVEDTGAPHAGGQGLFDTVGSVLHPSLTSPGSAGRARLYEATSTATVLEDLPRLLAGWVSSEDLGSKDGSAQGAYRMRAEIVSMTPAWGIGGTQLRTHQQTQDGRGNTSQKGFGGSFGAGPALGLGAPVPVARLTQMTQVDARRTRFSSSDQTVSTRQGAEIRGEKVLYRSQVRLTVQGTGPSSPGMRLRPGKRTARHPLDVWITMRAQEAESLGLPLPDGVTAGKLYSKTEKNADGTEKLNEDGTPKELDRHLPFGAMGSSVALNHLDAAPLIERVEKLFAENPRLAGYLPSEFGPARSAASDATAPAAAKVTPEEAEVQRRNYRELVTVLSETNLRANKDQLLSSGIRVRMRRKTTWQAHDVQIRVKGTIGRIQYLGDAGDWLVRSSSGVSSSGQSGRSSSRGIGVRAAAQITIIPKTLATGFAVEGHRRGSRRNQAGPTARTDSLNSGDPKTSSFGTTLNFAVNVTMTTRERTAKRALTPGSFGRDEAEAEQIASTDDRAKNNPLRFDPTDVTLTSPAALTVDRDTKEKLDARPRSEVRRTPTSLPAAGIGELTSQVRLPGVRTAIREWDFVETVGDGQPIRDLAFKVLSEAAGRNRTSKKDSAFEAEGLAPRLAIEQHLSPQAITAALRQGVTSSWVVTNLRYPRRLAALTGAVGTRFALTAPHVMPGTTGAGMENMALGGHQVAGQRGKAKTKSASVNGAGTEHGPHWSLGESVAPHRARTTTTTETAVLSGTVERNAVAPRDKPLFLVQCNLVVGMVAEVKVNARGPYVASALQTLPGAVSVWLTEEQLKAAGLKDPDAAPELSEKAKSKQPATAAADAAGPSHDRRTTDGPETAGGSAAGAARPLPLTLAQGLPLGVGLIEDLPNFVPLLGKLRDKIRNKDKSLAKELLPQQQLSDPNDNVQRLLRVLDRDGATGLLAGAMDGGVPVELFRGRKTPYWAVFHVDRTGPGTVMGPTSGREMEYATVAVAQSTTARAESDASGIDTSMTATGQPNDSAIGSAGGTAGVGVGKSASTKQAVAERGQIGLRTIVDGSAPAVKVNVPIEASLKLYSADGEVASVKLGGTDQHLVYRALDKDLRALRQLRPVQDKRAPGQNLWSPVAGAAPEKLKTWRETGAQLPMSAQVNGFQGAPELQAAIRRTVTDAQASEKFHSKGNAAAYAQREAVSTEWLIAALPLLVSAGAELPANHASGLEGQDLRCSLHARLFDGHVLEALDDKGDRLEGDEMTFETLAQSTLDAPRAAARGHQQSASHGTSVSPGGGEGPVRADYSGMNNVVGTGNLAGSATSSADNGSGTVPLQKPRDKSVLVQFTLEFRIVARVHHRHTQRVRSASGSTSVRDYVLPSPVVIRMPERAVQEMLKGPRNGGLGRHRPSAEAPWAPA</sequence>
<reference evidence="2 3" key="1">
    <citation type="submission" date="2019-04" db="EMBL/GenBank/DDBJ databases">
        <title>Streptomyces oryziradicis sp. nov., a novel actinomycete isolated from rhizosphere soil of rice (Oryza sativa L.).</title>
        <authorList>
            <person name="Li C."/>
        </authorList>
    </citation>
    <scope>NUCLEOTIDE SEQUENCE [LARGE SCALE GENOMIC DNA]</scope>
    <source>
        <strain evidence="2 3">NEAU-C40</strain>
    </source>
</reference>
<dbReference type="RefSeq" id="WP_136723054.1">
    <property type="nucleotide sequence ID" value="NZ_SUMC01000007.1"/>
</dbReference>
<protein>
    <submittedName>
        <fullName evidence="2">Uncharacterized protein</fullName>
    </submittedName>
</protein>
<feature type="compositionally biased region" description="Low complexity" evidence="1">
    <location>
        <begin position="1245"/>
        <end position="1255"/>
    </location>
</feature>
<feature type="region of interest" description="Disordered" evidence="1">
    <location>
        <begin position="1231"/>
        <end position="1276"/>
    </location>
</feature>
<comment type="caution">
    <text evidence="2">The sequence shown here is derived from an EMBL/GenBank/DDBJ whole genome shotgun (WGS) entry which is preliminary data.</text>
</comment>
<feature type="region of interest" description="Disordered" evidence="1">
    <location>
        <begin position="1"/>
        <end position="38"/>
    </location>
</feature>
<feature type="compositionally biased region" description="Polar residues" evidence="1">
    <location>
        <begin position="865"/>
        <end position="888"/>
    </location>
</feature>
<feature type="compositionally biased region" description="Basic and acidic residues" evidence="1">
    <location>
        <begin position="1231"/>
        <end position="1243"/>
    </location>
</feature>
<gene>
    <name evidence="2" type="ORF">FCI23_09555</name>
</gene>
<feature type="compositionally biased region" description="Basic and acidic residues" evidence="1">
    <location>
        <begin position="1"/>
        <end position="11"/>
    </location>
</feature>
<feature type="region of interest" description="Disordered" evidence="1">
    <location>
        <begin position="1129"/>
        <end position="1152"/>
    </location>
</feature>
<feature type="compositionally biased region" description="Polar residues" evidence="1">
    <location>
        <begin position="1707"/>
        <end position="1732"/>
    </location>
</feature>
<dbReference type="OrthoDB" id="3877861at2"/>
<evidence type="ECO:0000313" key="2">
    <source>
        <dbReference type="EMBL" id="TKA11591.1"/>
    </source>
</evidence>
<accession>A0A4U0ST46</accession>
<name>A0A4U0ST46_9ACTN</name>
<feature type="region of interest" description="Disordered" evidence="1">
    <location>
        <begin position="856"/>
        <end position="888"/>
    </location>
</feature>
<feature type="region of interest" description="Disordered" evidence="1">
    <location>
        <begin position="526"/>
        <end position="548"/>
    </location>
</feature>